<gene>
    <name evidence="1" type="ordered locus">AALP_Aa6g024400</name>
</gene>
<name>A0A087GLM1_ARAAL</name>
<dbReference type="EMBL" id="CM002874">
    <property type="protein sequence ID" value="KFK30773.1"/>
    <property type="molecule type" value="Genomic_DNA"/>
</dbReference>
<organism evidence="1 2">
    <name type="scientific">Arabis alpina</name>
    <name type="common">Alpine rock-cress</name>
    <dbReference type="NCBI Taxonomy" id="50452"/>
    <lineage>
        <taxon>Eukaryota</taxon>
        <taxon>Viridiplantae</taxon>
        <taxon>Streptophyta</taxon>
        <taxon>Embryophyta</taxon>
        <taxon>Tracheophyta</taxon>
        <taxon>Spermatophyta</taxon>
        <taxon>Magnoliopsida</taxon>
        <taxon>eudicotyledons</taxon>
        <taxon>Gunneridae</taxon>
        <taxon>Pentapetalae</taxon>
        <taxon>rosids</taxon>
        <taxon>malvids</taxon>
        <taxon>Brassicales</taxon>
        <taxon>Brassicaceae</taxon>
        <taxon>Arabideae</taxon>
        <taxon>Arabis</taxon>
    </lineage>
</organism>
<proteinExistence type="predicted"/>
<keyword evidence="2" id="KW-1185">Reference proteome</keyword>
<dbReference type="Gramene" id="KFK30773">
    <property type="protein sequence ID" value="KFK30773"/>
    <property type="gene ID" value="AALP_AA6G024400"/>
</dbReference>
<evidence type="ECO:0000313" key="2">
    <source>
        <dbReference type="Proteomes" id="UP000029120"/>
    </source>
</evidence>
<accession>A0A087GLM1</accession>
<dbReference type="Proteomes" id="UP000029120">
    <property type="component" value="Chromosome 6"/>
</dbReference>
<reference evidence="2" key="1">
    <citation type="journal article" date="2015" name="Nat. Plants">
        <title>Genome expansion of Arabis alpina linked with retrotransposition and reduced symmetric DNA methylation.</title>
        <authorList>
            <person name="Willing E.M."/>
            <person name="Rawat V."/>
            <person name="Mandakova T."/>
            <person name="Maumus F."/>
            <person name="James G.V."/>
            <person name="Nordstroem K.J."/>
            <person name="Becker C."/>
            <person name="Warthmann N."/>
            <person name="Chica C."/>
            <person name="Szarzynska B."/>
            <person name="Zytnicki M."/>
            <person name="Albani M.C."/>
            <person name="Kiefer C."/>
            <person name="Bergonzi S."/>
            <person name="Castaings L."/>
            <person name="Mateos J.L."/>
            <person name="Berns M.C."/>
            <person name="Bujdoso N."/>
            <person name="Piofczyk T."/>
            <person name="de Lorenzo L."/>
            <person name="Barrero-Sicilia C."/>
            <person name="Mateos I."/>
            <person name="Piednoel M."/>
            <person name="Hagmann J."/>
            <person name="Chen-Min-Tao R."/>
            <person name="Iglesias-Fernandez R."/>
            <person name="Schuster S.C."/>
            <person name="Alonso-Blanco C."/>
            <person name="Roudier F."/>
            <person name="Carbonero P."/>
            <person name="Paz-Ares J."/>
            <person name="Davis S.J."/>
            <person name="Pecinka A."/>
            <person name="Quesneville H."/>
            <person name="Colot V."/>
            <person name="Lysak M.A."/>
            <person name="Weigel D."/>
            <person name="Coupland G."/>
            <person name="Schneeberger K."/>
        </authorList>
    </citation>
    <scope>NUCLEOTIDE SEQUENCE [LARGE SCALE GENOMIC DNA]</scope>
    <source>
        <strain evidence="2">cv. Pajares</strain>
    </source>
</reference>
<protein>
    <submittedName>
        <fullName evidence="1">Uncharacterized protein</fullName>
    </submittedName>
</protein>
<dbReference type="AlphaFoldDB" id="A0A087GLM1"/>
<evidence type="ECO:0000313" key="1">
    <source>
        <dbReference type="EMBL" id="KFK30773.1"/>
    </source>
</evidence>
<sequence>MSEFHSLCKGIIQLYEQEYLRAPTQDYLQRSLHVREIRGSKV</sequence>